<dbReference type="AlphaFoldDB" id="A0A164VCL0"/>
<protein>
    <recommendedName>
        <fullName evidence="8">BHLH domain-containing protein</fullName>
    </recommendedName>
</protein>
<dbReference type="CDD" id="cd11393">
    <property type="entry name" value="bHLH_AtbHLH_like"/>
    <property type="match status" value="1"/>
</dbReference>
<evidence type="ECO:0000313" key="10">
    <source>
        <dbReference type="EMBL" id="WOH04249.1"/>
    </source>
</evidence>
<dbReference type="KEGG" id="dcr:108225293"/>
<dbReference type="PANTHER" id="PTHR16223:SF238">
    <property type="entry name" value="TRANSCRIPTION FACTOR BHLH114"/>
    <property type="match status" value="1"/>
</dbReference>
<dbReference type="EMBL" id="CP093348">
    <property type="protein sequence ID" value="WOH04249.1"/>
    <property type="molecule type" value="Genomic_DNA"/>
</dbReference>
<proteinExistence type="predicted"/>
<keyword evidence="11" id="KW-1185">Reference proteome</keyword>
<feature type="compositionally biased region" description="Low complexity" evidence="7">
    <location>
        <begin position="165"/>
        <end position="179"/>
    </location>
</feature>
<evidence type="ECO:0000256" key="6">
    <source>
        <dbReference type="ARBA" id="ARBA00023242"/>
    </source>
</evidence>
<dbReference type="FunFam" id="4.10.280.10:FF:000032">
    <property type="entry name" value="Transcription factor bHLH123 family"/>
    <property type="match status" value="1"/>
</dbReference>
<organism evidence="9">
    <name type="scientific">Daucus carota subsp. sativus</name>
    <name type="common">Carrot</name>
    <dbReference type="NCBI Taxonomy" id="79200"/>
    <lineage>
        <taxon>Eukaryota</taxon>
        <taxon>Viridiplantae</taxon>
        <taxon>Streptophyta</taxon>
        <taxon>Embryophyta</taxon>
        <taxon>Tracheophyta</taxon>
        <taxon>Spermatophyta</taxon>
        <taxon>Magnoliopsida</taxon>
        <taxon>eudicotyledons</taxon>
        <taxon>Gunneridae</taxon>
        <taxon>Pentapetalae</taxon>
        <taxon>asterids</taxon>
        <taxon>campanulids</taxon>
        <taxon>Apiales</taxon>
        <taxon>Apiaceae</taxon>
        <taxon>Apioideae</taxon>
        <taxon>Scandiceae</taxon>
        <taxon>Daucinae</taxon>
        <taxon>Daucus</taxon>
        <taxon>Daucus sect. Daucus</taxon>
    </lineage>
</organism>
<dbReference type="Proteomes" id="UP000077755">
    <property type="component" value="Chromosome 6"/>
</dbReference>
<dbReference type="EMBL" id="LNRQ01000006">
    <property type="protein sequence ID" value="KZM90136.1"/>
    <property type="molecule type" value="Genomic_DNA"/>
</dbReference>
<dbReference type="InterPro" id="IPR011598">
    <property type="entry name" value="bHLH_dom"/>
</dbReference>
<evidence type="ECO:0000313" key="11">
    <source>
        <dbReference type="Proteomes" id="UP000077755"/>
    </source>
</evidence>
<dbReference type="Gramene" id="KZM90136">
    <property type="protein sequence ID" value="KZM90136"/>
    <property type="gene ID" value="DCAR_022499"/>
</dbReference>
<feature type="region of interest" description="Disordered" evidence="7">
    <location>
        <begin position="1"/>
        <end position="35"/>
    </location>
</feature>
<dbReference type="InterPro" id="IPR045239">
    <property type="entry name" value="bHLH95_bHLH"/>
</dbReference>
<evidence type="ECO:0000256" key="5">
    <source>
        <dbReference type="ARBA" id="ARBA00023163"/>
    </source>
</evidence>
<dbReference type="SMART" id="SM00353">
    <property type="entry name" value="HLH"/>
    <property type="match status" value="1"/>
</dbReference>
<feature type="compositionally biased region" description="Polar residues" evidence="7">
    <location>
        <begin position="102"/>
        <end position="111"/>
    </location>
</feature>
<dbReference type="PANTHER" id="PTHR16223">
    <property type="entry name" value="TRANSCRIPTION FACTOR BHLH83-RELATED"/>
    <property type="match status" value="1"/>
</dbReference>
<evidence type="ECO:0000256" key="1">
    <source>
        <dbReference type="ARBA" id="ARBA00004123"/>
    </source>
</evidence>
<evidence type="ECO:0000259" key="8">
    <source>
        <dbReference type="PROSITE" id="PS50888"/>
    </source>
</evidence>
<feature type="region of interest" description="Disordered" evidence="7">
    <location>
        <begin position="234"/>
        <end position="278"/>
    </location>
</feature>
<dbReference type="InterPro" id="IPR045843">
    <property type="entry name" value="IND-like"/>
</dbReference>
<dbReference type="InterPro" id="IPR036638">
    <property type="entry name" value="HLH_DNA-bd_sf"/>
</dbReference>
<comment type="subcellular location">
    <subcellularLocation>
        <location evidence="1">Nucleus</location>
    </subcellularLocation>
</comment>
<feature type="compositionally biased region" description="Polar residues" evidence="7">
    <location>
        <begin position="9"/>
        <end position="18"/>
    </location>
</feature>
<evidence type="ECO:0000256" key="3">
    <source>
        <dbReference type="ARBA" id="ARBA00023015"/>
    </source>
</evidence>
<keyword evidence="4" id="KW-0238">DNA-binding</keyword>
<dbReference type="STRING" id="79200.A0A164VCL0"/>
<keyword evidence="3" id="KW-0805">Transcription regulation</keyword>
<dbReference type="GO" id="GO:0000981">
    <property type="term" value="F:DNA-binding transcription factor activity, RNA polymerase II-specific"/>
    <property type="evidence" value="ECO:0007669"/>
    <property type="project" value="TreeGrafter"/>
</dbReference>
<dbReference type="GO" id="GO:0005634">
    <property type="term" value="C:nucleus"/>
    <property type="evidence" value="ECO:0007669"/>
    <property type="project" value="UniProtKB-SubCell"/>
</dbReference>
<feature type="compositionally biased region" description="Basic and acidic residues" evidence="7">
    <location>
        <begin position="243"/>
        <end position="262"/>
    </location>
</feature>
<dbReference type="OrthoDB" id="673975at2759"/>
<name>A0A164VCL0_DAUCS</name>
<sequence>MDDEEFQIGSGNWSQLSKNSRRSSSSPPTPPSTHVWPIQVVDVTKQPLHQDHPNLQYMTGLGLASQPVEWNQPSLFRGGIEKSDENFSFRSMLQEDHDHSRSTTTSFQQAEQPWMPRSQKLVSYSSSSSATADSEAVFSSLNLSQFTSTTHHHHLNPNNIDHSFSPYPTSYGTNSSSSSGRDHRQFIFQPNSLQAPNNKPPNQLHLSNKAPFWNASPAAPIINHDVRSNLFPSLQMQSPSSTFDEKPKESSSSETSNKRPRNETPSPLAAKPKKEKMGDRITALQQLVSPFGKTDTASVLSEAIEYIKFLHEQVGVLSNAYMKSGAPIQQQKCEKSSDEEGQQQDLRSRGLCLVPVSSTFPVTHETTVDFWNPTFGGSFR</sequence>
<dbReference type="PROSITE" id="PS50888">
    <property type="entry name" value="BHLH"/>
    <property type="match status" value="1"/>
</dbReference>
<dbReference type="SUPFAM" id="SSF47459">
    <property type="entry name" value="HLH, helix-loop-helix DNA-binding domain"/>
    <property type="match status" value="1"/>
</dbReference>
<feature type="region of interest" description="Disordered" evidence="7">
    <location>
        <begin position="94"/>
        <end position="119"/>
    </location>
</feature>
<reference evidence="9" key="1">
    <citation type="journal article" date="2016" name="Nat. Genet.">
        <title>A high-quality carrot genome assembly provides new insights into carotenoid accumulation and asterid genome evolution.</title>
        <authorList>
            <person name="Iorizzo M."/>
            <person name="Ellison S."/>
            <person name="Senalik D."/>
            <person name="Zeng P."/>
            <person name="Satapoomin P."/>
            <person name="Huang J."/>
            <person name="Bowman M."/>
            <person name="Iovene M."/>
            <person name="Sanseverino W."/>
            <person name="Cavagnaro P."/>
            <person name="Yildiz M."/>
            <person name="Macko-Podgorni A."/>
            <person name="Moranska E."/>
            <person name="Grzebelus E."/>
            <person name="Grzebelus D."/>
            <person name="Ashrafi H."/>
            <person name="Zheng Z."/>
            <person name="Cheng S."/>
            <person name="Spooner D."/>
            <person name="Van Deynze A."/>
            <person name="Simon P."/>
        </authorList>
    </citation>
    <scope>NUCLEOTIDE SEQUENCE [LARGE SCALE GENOMIC DNA]</scope>
    <source>
        <tissue evidence="9">Leaf</tissue>
    </source>
</reference>
<keyword evidence="6" id="KW-0539">Nucleus</keyword>
<feature type="compositionally biased region" description="Polar residues" evidence="7">
    <location>
        <begin position="191"/>
        <end position="206"/>
    </location>
</feature>
<dbReference type="Gene3D" id="4.10.280.10">
    <property type="entry name" value="Helix-loop-helix DNA-binding domain"/>
    <property type="match status" value="1"/>
</dbReference>
<reference evidence="10" key="2">
    <citation type="submission" date="2022-03" db="EMBL/GenBank/DDBJ databases">
        <title>Draft title - Genomic analysis of global carrot germplasm unveils the trajectory of domestication and the origin of high carotenoid orange carrot.</title>
        <authorList>
            <person name="Iorizzo M."/>
            <person name="Ellison S."/>
            <person name="Senalik D."/>
            <person name="Macko-Podgorni A."/>
            <person name="Grzebelus D."/>
            <person name="Bostan H."/>
            <person name="Rolling W."/>
            <person name="Curaba J."/>
            <person name="Simon P."/>
        </authorList>
    </citation>
    <scope>NUCLEOTIDE SEQUENCE</scope>
    <source>
        <tissue evidence="10">Leaf</tissue>
    </source>
</reference>
<evidence type="ECO:0000256" key="4">
    <source>
        <dbReference type="ARBA" id="ARBA00023125"/>
    </source>
</evidence>
<gene>
    <name evidence="9" type="ORF">DCAR_022499</name>
    <name evidence="10" type="ORF">DCAR_0623658</name>
</gene>
<feature type="region of interest" description="Disordered" evidence="7">
    <location>
        <begin position="157"/>
        <end position="183"/>
    </location>
</feature>
<evidence type="ECO:0000256" key="2">
    <source>
        <dbReference type="ARBA" id="ARBA00011738"/>
    </source>
</evidence>
<evidence type="ECO:0000256" key="7">
    <source>
        <dbReference type="SAM" id="MobiDB-lite"/>
    </source>
</evidence>
<keyword evidence="5" id="KW-0804">Transcription</keyword>
<feature type="domain" description="BHLH" evidence="8">
    <location>
        <begin position="261"/>
        <end position="310"/>
    </location>
</feature>
<evidence type="ECO:0000313" key="9">
    <source>
        <dbReference type="EMBL" id="KZM90136.1"/>
    </source>
</evidence>
<dbReference type="GO" id="GO:0046983">
    <property type="term" value="F:protein dimerization activity"/>
    <property type="evidence" value="ECO:0007669"/>
    <property type="project" value="InterPro"/>
</dbReference>
<accession>A0A164VCL0</accession>
<feature type="region of interest" description="Disordered" evidence="7">
    <location>
        <begin position="191"/>
        <end position="210"/>
    </location>
</feature>
<comment type="subunit">
    <text evidence="2">Homodimer.</text>
</comment>
<dbReference type="GO" id="GO:0000978">
    <property type="term" value="F:RNA polymerase II cis-regulatory region sequence-specific DNA binding"/>
    <property type="evidence" value="ECO:0007669"/>
    <property type="project" value="TreeGrafter"/>
</dbReference>